<comment type="pathway">
    <text evidence="1 12">Amino-acid biosynthesis; L-leucine biosynthesis; L-leucine from 3-methyl-2-oxobutanoate: step 1/4.</text>
</comment>
<dbReference type="FunFam" id="3.20.20.70:FF:000010">
    <property type="entry name" value="2-isopropylmalate synthase"/>
    <property type="match status" value="1"/>
</dbReference>
<keyword evidence="9 12" id="KW-0479">Metal-binding</keyword>
<feature type="domain" description="Pyruvate carboxyltransferase" evidence="13">
    <location>
        <begin position="19"/>
        <end position="281"/>
    </location>
</feature>
<evidence type="ECO:0000256" key="2">
    <source>
        <dbReference type="ARBA" id="ARBA00009396"/>
    </source>
</evidence>
<comment type="function">
    <text evidence="12">Catalyzes the condensation of the acetyl group of acetyl-CoA with 3-methyl-2-oxobutanoate (2-ketoisovalerate) to form 3-carboxy-3-hydroxy-4-methylpentanoate (2-isopropylmalate).</text>
</comment>
<gene>
    <name evidence="12" type="primary">leuA</name>
    <name evidence="14" type="ORF">HXX08_06945</name>
    <name evidence="15" type="ORF">OZ401_000737</name>
</gene>
<organism evidence="14 16">
    <name type="scientific">Candidatus Chlorohelix allophototropha</name>
    <dbReference type="NCBI Taxonomy" id="3003348"/>
    <lineage>
        <taxon>Bacteria</taxon>
        <taxon>Bacillati</taxon>
        <taxon>Chloroflexota</taxon>
        <taxon>Chloroflexia</taxon>
        <taxon>Candidatus Chloroheliales</taxon>
        <taxon>Candidatus Chloroheliaceae</taxon>
        <taxon>Candidatus Chlorohelix</taxon>
    </lineage>
</organism>
<evidence type="ECO:0000259" key="13">
    <source>
        <dbReference type="PROSITE" id="PS50991"/>
    </source>
</evidence>
<dbReference type="PANTHER" id="PTHR10277">
    <property type="entry name" value="HOMOCITRATE SYNTHASE-RELATED"/>
    <property type="match status" value="1"/>
</dbReference>
<sequence>MSSQSGESGVVSHDKNNRVIIFDTTLRDGEQSPGATMNVDEKIEIAKQLARLGVDVIEAGFPISSEGDFEAVRRIAQEVKGPTIAGLARARAQDIDRCWEAVKHSDKPRIHVFISSSDIHLQHLFKLTREEALVQTREMVAHAKQYCDDIEFSAQDATRSELDYLCQMIQAAVDAGATTVNLPDTVGYTTPDEYENMILTVKARVKGIENVIISVHCHNDLGMAVANSLTTLRAGARQVECTINGIGERAGNAALEEIVMALNTRGDFFNLWTGVDIGQIQKTSRMVSSFTGIPVQPNKAIVGSNAFAHESGIHQDGMLKERRTYEIMDASAVGAGDTNLVLGKHSGRHAFKKKLQDLGYYLEGEELNRAFFEFKQLCDRKKTVTDRELEALVIDQVQNENKTLYRLEQIQATSGDKSIPTATVKLVAPDGTIVTDSATGDGPVDAVCAAINRITGVHCVLSEFNITAITKGIDSMGEVAIKVSYKGRTVSGHGAHTDIIVASARAYLQAVNRFVQMGEFADESGADPYRRDEFGPLAGTSRAFGR</sequence>
<dbReference type="GO" id="GO:0009098">
    <property type="term" value="P:L-leucine biosynthetic process"/>
    <property type="evidence" value="ECO:0007669"/>
    <property type="project" value="UniProtKB-UniRule"/>
</dbReference>
<dbReference type="GO" id="GO:0030145">
    <property type="term" value="F:manganese ion binding"/>
    <property type="evidence" value="ECO:0007669"/>
    <property type="project" value="UniProtKB-UniRule"/>
</dbReference>
<dbReference type="RefSeq" id="WP_341469364.1">
    <property type="nucleotide sequence ID" value="NZ_CP128399.1"/>
</dbReference>
<dbReference type="PROSITE" id="PS00816">
    <property type="entry name" value="AIPM_HOMOCIT_SYNTH_2"/>
    <property type="match status" value="1"/>
</dbReference>
<dbReference type="AlphaFoldDB" id="A0A8T7LU83"/>
<evidence type="ECO:0000256" key="11">
    <source>
        <dbReference type="ARBA" id="ARBA00023304"/>
    </source>
</evidence>
<proteinExistence type="inferred from homology"/>
<dbReference type="NCBIfam" id="NF002085">
    <property type="entry name" value="PRK00915.1-2"/>
    <property type="match status" value="1"/>
</dbReference>
<dbReference type="FunFam" id="3.30.160.270:FF:000001">
    <property type="entry name" value="2-isopropylmalate synthase"/>
    <property type="match status" value="1"/>
</dbReference>
<evidence type="ECO:0000256" key="1">
    <source>
        <dbReference type="ARBA" id="ARBA00004689"/>
    </source>
</evidence>
<comment type="similarity">
    <text evidence="2 12">Belongs to the alpha-IPM synthase/homocitrate synthase family. LeuA type 1 subfamily.</text>
</comment>
<dbReference type="EMBL" id="JACATZ010000001">
    <property type="protein sequence ID" value="NWJ45598.1"/>
    <property type="molecule type" value="Genomic_DNA"/>
</dbReference>
<dbReference type="InterPro" id="IPR013709">
    <property type="entry name" value="2-isopropylmalate_synth_dimer"/>
</dbReference>
<dbReference type="Proteomes" id="UP000521676">
    <property type="component" value="Unassembled WGS sequence"/>
</dbReference>
<dbReference type="SUPFAM" id="SSF51569">
    <property type="entry name" value="Aldolase"/>
    <property type="match status" value="1"/>
</dbReference>
<dbReference type="EMBL" id="CP128399">
    <property type="protein sequence ID" value="WJW67471.1"/>
    <property type="molecule type" value="Genomic_DNA"/>
</dbReference>
<accession>A0A8T7LU83</accession>
<dbReference type="Proteomes" id="UP001431572">
    <property type="component" value="Chromosome 1"/>
</dbReference>
<keyword evidence="5 12" id="KW-0432">Leucine biosynthesis</keyword>
<dbReference type="PANTHER" id="PTHR10277:SF9">
    <property type="entry name" value="2-ISOPROPYLMALATE SYNTHASE 1, CHLOROPLASTIC-RELATED"/>
    <property type="match status" value="1"/>
</dbReference>
<dbReference type="NCBIfam" id="TIGR00973">
    <property type="entry name" value="leuA_bact"/>
    <property type="match status" value="1"/>
</dbReference>
<keyword evidence="14" id="KW-0012">Acyltransferase</keyword>
<name>A0A8T7LU83_9CHLR</name>
<dbReference type="InterPro" id="IPR054691">
    <property type="entry name" value="LeuA/HCS_post-cat"/>
</dbReference>
<protein>
    <recommendedName>
        <fullName evidence="4 12">2-isopropylmalate synthase</fullName>
        <ecNumber evidence="3 12">2.3.3.13</ecNumber>
    </recommendedName>
    <alternativeName>
        <fullName evidence="12">Alpha-IPM synthase</fullName>
    </alternativeName>
    <alternativeName>
        <fullName evidence="12">Alpha-isopropylmalate synthase</fullName>
    </alternativeName>
</protein>
<feature type="binding site" evidence="12">
    <location>
        <position position="252"/>
    </location>
    <ligand>
        <name>Mn(2+)</name>
        <dbReference type="ChEBI" id="CHEBI:29035"/>
    </ligand>
</feature>
<dbReference type="GO" id="GO:0003852">
    <property type="term" value="F:2-isopropylmalate synthase activity"/>
    <property type="evidence" value="ECO:0007669"/>
    <property type="project" value="UniProtKB-UniRule"/>
</dbReference>
<dbReference type="Pfam" id="PF00682">
    <property type="entry name" value="HMGL-like"/>
    <property type="match status" value="1"/>
</dbReference>
<dbReference type="SUPFAM" id="SSF110921">
    <property type="entry name" value="2-isopropylmalate synthase LeuA, allosteric (dimerisation) domain"/>
    <property type="match status" value="1"/>
</dbReference>
<reference evidence="15" key="2">
    <citation type="journal article" date="2024" name="Nature">
        <title>Anoxygenic phototroph of the Chloroflexota uses a type I reaction centre.</title>
        <authorList>
            <person name="Tsuji J.M."/>
            <person name="Shaw N.A."/>
            <person name="Nagashima S."/>
            <person name="Venkiteswaran J.J."/>
            <person name="Schiff S.L."/>
            <person name="Watanabe T."/>
            <person name="Fukui M."/>
            <person name="Hanada S."/>
            <person name="Tank M."/>
            <person name="Neufeld J.D."/>
        </authorList>
    </citation>
    <scope>NUCLEOTIDE SEQUENCE</scope>
    <source>
        <strain evidence="15">L227-S17</strain>
    </source>
</reference>
<dbReference type="NCBIfam" id="NF002086">
    <property type="entry name" value="PRK00915.1-3"/>
    <property type="match status" value="1"/>
</dbReference>
<evidence type="ECO:0000256" key="7">
    <source>
        <dbReference type="ARBA" id="ARBA00022605"/>
    </source>
</evidence>
<dbReference type="CDD" id="cd07940">
    <property type="entry name" value="DRE_TIM_IPMS"/>
    <property type="match status" value="1"/>
</dbReference>
<evidence type="ECO:0000313" key="15">
    <source>
        <dbReference type="EMBL" id="WJW67471.1"/>
    </source>
</evidence>
<evidence type="ECO:0000256" key="12">
    <source>
        <dbReference type="HAMAP-Rule" id="MF_01025"/>
    </source>
</evidence>
<dbReference type="Pfam" id="PF22617">
    <property type="entry name" value="HCS_D2"/>
    <property type="match status" value="1"/>
</dbReference>
<evidence type="ECO:0000256" key="10">
    <source>
        <dbReference type="ARBA" id="ARBA00023211"/>
    </source>
</evidence>
<dbReference type="PROSITE" id="PS00815">
    <property type="entry name" value="AIPM_HOMOCIT_SYNTH_1"/>
    <property type="match status" value="1"/>
</dbReference>
<feature type="binding site" evidence="12">
    <location>
        <position position="28"/>
    </location>
    <ligand>
        <name>Mn(2+)</name>
        <dbReference type="ChEBI" id="CHEBI:29035"/>
    </ligand>
</feature>
<keyword evidence="17" id="KW-1185">Reference proteome</keyword>
<dbReference type="InterPro" id="IPR013785">
    <property type="entry name" value="Aldolase_TIM"/>
</dbReference>
<dbReference type="InterPro" id="IPR002034">
    <property type="entry name" value="AIPM/Hcit_synth_CS"/>
</dbReference>
<feature type="binding site" evidence="12">
    <location>
        <position position="218"/>
    </location>
    <ligand>
        <name>Mn(2+)</name>
        <dbReference type="ChEBI" id="CHEBI:29035"/>
    </ligand>
</feature>
<dbReference type="FunFam" id="1.10.238.260:FF:000001">
    <property type="entry name" value="2-isopropylmalate synthase"/>
    <property type="match status" value="1"/>
</dbReference>
<dbReference type="PROSITE" id="PS50991">
    <property type="entry name" value="PYR_CT"/>
    <property type="match status" value="1"/>
</dbReference>
<keyword evidence="10 12" id="KW-0464">Manganese</keyword>
<evidence type="ECO:0000256" key="3">
    <source>
        <dbReference type="ARBA" id="ARBA00012973"/>
    </source>
</evidence>
<feature type="region of interest" description="Regulatory domain" evidence="12">
    <location>
        <begin position="406"/>
        <end position="546"/>
    </location>
</feature>
<evidence type="ECO:0000313" key="14">
    <source>
        <dbReference type="EMBL" id="NWJ45598.1"/>
    </source>
</evidence>
<dbReference type="EC" id="2.3.3.13" evidence="3 12"/>
<comment type="catalytic activity">
    <reaction evidence="12">
        <text>3-methyl-2-oxobutanoate + acetyl-CoA + H2O = (2S)-2-isopropylmalate + CoA + H(+)</text>
        <dbReference type="Rhea" id="RHEA:21524"/>
        <dbReference type="ChEBI" id="CHEBI:1178"/>
        <dbReference type="ChEBI" id="CHEBI:11851"/>
        <dbReference type="ChEBI" id="CHEBI:15377"/>
        <dbReference type="ChEBI" id="CHEBI:15378"/>
        <dbReference type="ChEBI" id="CHEBI:57287"/>
        <dbReference type="ChEBI" id="CHEBI:57288"/>
        <dbReference type="EC" id="2.3.3.13"/>
    </reaction>
</comment>
<keyword evidence="8 12" id="KW-0808">Transferase</keyword>
<comment type="subunit">
    <text evidence="12">Homodimer.</text>
</comment>
<dbReference type="Pfam" id="PF08502">
    <property type="entry name" value="LeuA_dimer"/>
    <property type="match status" value="1"/>
</dbReference>
<evidence type="ECO:0000256" key="9">
    <source>
        <dbReference type="ARBA" id="ARBA00022723"/>
    </source>
</evidence>
<evidence type="ECO:0000256" key="4">
    <source>
        <dbReference type="ARBA" id="ARBA00018198"/>
    </source>
</evidence>
<dbReference type="HAMAP" id="MF_01025">
    <property type="entry name" value="LeuA_type1"/>
    <property type="match status" value="1"/>
</dbReference>
<dbReference type="Gene3D" id="3.30.160.270">
    <property type="match status" value="1"/>
</dbReference>
<evidence type="ECO:0000256" key="8">
    <source>
        <dbReference type="ARBA" id="ARBA00022679"/>
    </source>
</evidence>
<dbReference type="InterPro" id="IPR050073">
    <property type="entry name" value="2-IPM_HCS-like"/>
</dbReference>
<dbReference type="InterPro" id="IPR000891">
    <property type="entry name" value="PYR_CT"/>
</dbReference>
<dbReference type="GO" id="GO:0003985">
    <property type="term" value="F:acetyl-CoA C-acetyltransferase activity"/>
    <property type="evidence" value="ECO:0007669"/>
    <property type="project" value="UniProtKB-UniRule"/>
</dbReference>
<keyword evidence="11 12" id="KW-0100">Branched-chain amino acid biosynthesis</keyword>
<dbReference type="InterPro" id="IPR005671">
    <property type="entry name" value="LeuA_bact_synth"/>
</dbReference>
<evidence type="ECO:0000256" key="5">
    <source>
        <dbReference type="ARBA" id="ARBA00022430"/>
    </source>
</evidence>
<keyword evidence="7 12" id="KW-0028">Amino-acid biosynthesis</keyword>
<dbReference type="SMART" id="SM00917">
    <property type="entry name" value="LeuA_dimer"/>
    <property type="match status" value="1"/>
</dbReference>
<feature type="binding site" evidence="12">
    <location>
        <position position="216"/>
    </location>
    <ligand>
        <name>Mn(2+)</name>
        <dbReference type="ChEBI" id="CHEBI:29035"/>
    </ligand>
</feature>
<dbReference type="Gene3D" id="3.20.20.70">
    <property type="entry name" value="Aldolase class I"/>
    <property type="match status" value="1"/>
</dbReference>
<dbReference type="GO" id="GO:0005737">
    <property type="term" value="C:cytoplasm"/>
    <property type="evidence" value="ECO:0007669"/>
    <property type="project" value="UniProtKB-UniRule"/>
</dbReference>
<evidence type="ECO:0000313" key="16">
    <source>
        <dbReference type="Proteomes" id="UP000521676"/>
    </source>
</evidence>
<evidence type="ECO:0000256" key="6">
    <source>
        <dbReference type="ARBA" id="ARBA00022490"/>
    </source>
</evidence>
<dbReference type="InterPro" id="IPR036230">
    <property type="entry name" value="LeuA_allosteric_dom_sf"/>
</dbReference>
<comment type="cofactor">
    <cofactor evidence="12">
        <name>Mn(2+)</name>
        <dbReference type="ChEBI" id="CHEBI:29035"/>
    </cofactor>
</comment>
<keyword evidence="6 12" id="KW-0963">Cytoplasm</keyword>
<reference evidence="14 16" key="1">
    <citation type="submission" date="2020-06" db="EMBL/GenBank/DDBJ databases">
        <title>Anoxygenic phototrophic Chloroflexota member uses a Type I reaction center.</title>
        <authorList>
            <person name="Tsuji J.M."/>
            <person name="Shaw N.A."/>
            <person name="Nagashima S."/>
            <person name="Venkiteswaran J."/>
            <person name="Schiff S.L."/>
            <person name="Hanada S."/>
            <person name="Tank M."/>
            <person name="Neufeld J.D."/>
        </authorList>
    </citation>
    <scope>NUCLEOTIDE SEQUENCE [LARGE SCALE GENOMIC DNA]</scope>
    <source>
        <strain evidence="14">L227-S17</strain>
    </source>
</reference>
<evidence type="ECO:0000313" key="17">
    <source>
        <dbReference type="Proteomes" id="UP001431572"/>
    </source>
</evidence>